<dbReference type="RefSeq" id="XP_032829497.1">
    <property type="nucleotide sequence ID" value="XM_032973606.1"/>
</dbReference>
<dbReference type="CTD" id="221409"/>
<name>A0AAJ7U4F1_PETMA</name>
<sequence>MELGLRSSTQHRNASSRPTKSILFPEEVSFIRHFPQANRNTHTEWGFYDPRGLDKVCYVGKRCLPYQSSGTERACGVRNGVPVVSAGDKAYRAVEYSAGFHLLGSTRAPPRFSAGVKHVADTFIPLQPPPSVPRTPYHKKAQEMQRALEMMEVQALDEWEPPPRASHPRLDGDHD</sequence>
<dbReference type="PANTHER" id="PTHR35845">
    <property type="entry name" value="SPERMATOGENESIS-ASSOCIATED SERINE-RICH PROTEIN 1"/>
    <property type="match status" value="1"/>
</dbReference>
<keyword evidence="1" id="KW-1185">Reference proteome</keyword>
<dbReference type="PANTHER" id="PTHR35845:SF1">
    <property type="entry name" value="SPERMATOGENESIS-ASSOCIATED SERINE-RICH PROTEIN 1"/>
    <property type="match status" value="1"/>
</dbReference>
<organism evidence="1 2">
    <name type="scientific">Petromyzon marinus</name>
    <name type="common">Sea lamprey</name>
    <dbReference type="NCBI Taxonomy" id="7757"/>
    <lineage>
        <taxon>Eukaryota</taxon>
        <taxon>Metazoa</taxon>
        <taxon>Chordata</taxon>
        <taxon>Craniata</taxon>
        <taxon>Vertebrata</taxon>
        <taxon>Cyclostomata</taxon>
        <taxon>Hyperoartia</taxon>
        <taxon>Petromyzontiformes</taxon>
        <taxon>Petromyzontidae</taxon>
        <taxon>Petromyzon</taxon>
    </lineage>
</organism>
<dbReference type="Proteomes" id="UP001318040">
    <property type="component" value="Chromosome 51"/>
</dbReference>
<evidence type="ECO:0000313" key="1">
    <source>
        <dbReference type="Proteomes" id="UP001318040"/>
    </source>
</evidence>
<reference evidence="2" key="1">
    <citation type="submission" date="2025-08" db="UniProtKB">
        <authorList>
            <consortium name="RefSeq"/>
        </authorList>
    </citation>
    <scope>IDENTIFICATION</scope>
    <source>
        <tissue evidence="2">Sperm</tissue>
    </source>
</reference>
<accession>A0AAJ7U4F1</accession>
<dbReference type="Pfam" id="PF15160">
    <property type="entry name" value="SASRP1"/>
    <property type="match status" value="1"/>
</dbReference>
<protein>
    <submittedName>
        <fullName evidence="2">Spermatogenesis-associated serine-rich protein 1</fullName>
    </submittedName>
</protein>
<dbReference type="AlphaFoldDB" id="A0AAJ7U4F1"/>
<dbReference type="KEGG" id="pmrn:116953418"/>
<gene>
    <name evidence="2" type="primary">SPATS1</name>
</gene>
<evidence type="ECO:0000313" key="2">
    <source>
        <dbReference type="RefSeq" id="XP_032829497.1"/>
    </source>
</evidence>
<dbReference type="InterPro" id="IPR029165">
    <property type="entry name" value="SASRP1"/>
</dbReference>
<proteinExistence type="predicted"/>